<name>B1YGL3_EXIS2</name>
<reference evidence="1 2" key="1">
    <citation type="journal article" date="2006" name="Extremophiles">
        <title>Characterization of Exiguobacterium isolates from the Siberian permafrost. Description of Exiguobacterium sibiricum sp. nov.</title>
        <authorList>
            <person name="Rodrigues D.F."/>
            <person name="Goris J."/>
            <person name="Vishnivetskaya T."/>
            <person name="Gilichinsky D."/>
            <person name="Thomashow M.F."/>
            <person name="Tiedje J.M."/>
        </authorList>
    </citation>
    <scope>NUCLEOTIDE SEQUENCE [LARGE SCALE GENOMIC DNA]</scope>
    <source>
        <strain evidence="2">DSM 17290 / CIP 109462 / JCM 13490 / 255-15</strain>
    </source>
</reference>
<dbReference type="RefSeq" id="WP_012370437.1">
    <property type="nucleotide sequence ID" value="NC_010556.1"/>
</dbReference>
<dbReference type="eggNOG" id="ENOG5032S1V">
    <property type="taxonomic scope" value="Bacteria"/>
</dbReference>
<dbReference type="STRING" id="262543.Exig_1561"/>
<dbReference type="HOGENOM" id="CLU_146617_0_0_9"/>
<keyword evidence="2" id="KW-1185">Reference proteome</keyword>
<dbReference type="AlphaFoldDB" id="B1YGL3"/>
<reference evidence="1 2" key="2">
    <citation type="journal article" date="2008" name="BMC Genomics">
        <title>Architecture of thermal adaptation in an Exiguobacterium sibiricum strain isolated from 3 million year old permafrost: a genome and transcriptome approach.</title>
        <authorList>
            <person name="Rodrigues D.F."/>
            <person name="Ivanova N."/>
            <person name="He Z."/>
            <person name="Huebner M."/>
            <person name="Zhou J."/>
            <person name="Tiedje J.M."/>
        </authorList>
    </citation>
    <scope>NUCLEOTIDE SEQUENCE [LARGE SCALE GENOMIC DNA]</scope>
    <source>
        <strain evidence="2">DSM 17290 / CIP 109462 / JCM 13490 / 255-15</strain>
    </source>
</reference>
<reference evidence="2" key="3">
    <citation type="submission" date="2008-04" db="EMBL/GenBank/DDBJ databases">
        <title>Complete sequence of chromosome of Exiguobacterium sibiricum 255-15.</title>
        <authorList>
            <consortium name="US DOE Joint Genome Institute"/>
            <person name="Copeland A."/>
            <person name="Lucas S."/>
            <person name="Lapidus A."/>
            <person name="Glavina del Rio T."/>
            <person name="Dalin E."/>
            <person name="Tice H."/>
            <person name="Bruce D."/>
            <person name="Goodwin L."/>
            <person name="Pitluck S."/>
            <person name="Kiss H."/>
            <person name="Chertkov O."/>
            <person name="Monk C."/>
            <person name="Brettin T."/>
            <person name="Detter J.C."/>
            <person name="Han C."/>
            <person name="Kuske C.R."/>
            <person name="Schmutz J."/>
            <person name="Larimer F."/>
            <person name="Land M."/>
            <person name="Hauser L."/>
            <person name="Kyrpides N."/>
            <person name="Mikhailova N."/>
            <person name="Vishnivetskaya T."/>
            <person name="Rodrigues D.F."/>
            <person name="Gilichinsky D."/>
            <person name="Tiedje J."/>
            <person name="Richardson P."/>
        </authorList>
    </citation>
    <scope>NUCLEOTIDE SEQUENCE [LARGE SCALE GENOMIC DNA]</scope>
    <source>
        <strain evidence="2">DSM 17290 / CIP 109462 / JCM 13490 / 255-15</strain>
    </source>
</reference>
<protein>
    <submittedName>
        <fullName evidence="1">Uncharacterized protein</fullName>
    </submittedName>
</protein>
<organism evidence="1 2">
    <name type="scientific">Exiguobacterium sibiricum (strain DSM 17290 / CCUG 55495 / CIP 109462 / JCM 13490 / 255-15)</name>
    <dbReference type="NCBI Taxonomy" id="262543"/>
    <lineage>
        <taxon>Bacteria</taxon>
        <taxon>Bacillati</taxon>
        <taxon>Bacillota</taxon>
        <taxon>Bacilli</taxon>
        <taxon>Bacillales</taxon>
        <taxon>Bacillales Family XII. Incertae Sedis</taxon>
        <taxon>Exiguobacterium</taxon>
    </lineage>
</organism>
<evidence type="ECO:0000313" key="2">
    <source>
        <dbReference type="Proteomes" id="UP000001681"/>
    </source>
</evidence>
<sequence length="147" mass="16252">MRKGFWLVLLIVVVGLVLYVEPFRGSPPEPDVSVNGRNIGVTSGSSCWHSLLNSKCIDLSDTTPLDMAADQTPTVVKPGQKIKVAFNDGPAPERIQTEQWLKDGRTKTVQLKNEDLTVPTEKGLYIYHVSAWWKKGDGNVAFSVQVK</sequence>
<evidence type="ECO:0000313" key="1">
    <source>
        <dbReference type="EMBL" id="ACB61017.1"/>
    </source>
</evidence>
<dbReference type="OrthoDB" id="1797983at2"/>
<dbReference type="EMBL" id="CP001022">
    <property type="protein sequence ID" value="ACB61017.1"/>
    <property type="molecule type" value="Genomic_DNA"/>
</dbReference>
<dbReference type="KEGG" id="esi:Exig_1561"/>
<proteinExistence type="predicted"/>
<gene>
    <name evidence="1" type="ordered locus">Exig_1561</name>
</gene>
<accession>B1YGL3</accession>
<dbReference type="Proteomes" id="UP000001681">
    <property type="component" value="Chromosome"/>
</dbReference>